<comment type="caution">
    <text evidence="1">The sequence shown here is derived from an EMBL/GenBank/DDBJ whole genome shotgun (WGS) entry which is preliminary data.</text>
</comment>
<accession>A0A4Y9YSW8</accession>
<organism evidence="1 2">
    <name type="scientific">Dentipellis fragilis</name>
    <dbReference type="NCBI Taxonomy" id="205917"/>
    <lineage>
        <taxon>Eukaryota</taxon>
        <taxon>Fungi</taxon>
        <taxon>Dikarya</taxon>
        <taxon>Basidiomycota</taxon>
        <taxon>Agaricomycotina</taxon>
        <taxon>Agaricomycetes</taxon>
        <taxon>Russulales</taxon>
        <taxon>Hericiaceae</taxon>
        <taxon>Dentipellis</taxon>
    </lineage>
</organism>
<protein>
    <submittedName>
        <fullName evidence="1">Uncharacterized protein</fullName>
    </submittedName>
</protein>
<evidence type="ECO:0000313" key="1">
    <source>
        <dbReference type="EMBL" id="TFY65656.1"/>
    </source>
</evidence>
<gene>
    <name evidence="1" type="ORF">EVG20_g5437</name>
</gene>
<keyword evidence="2" id="KW-1185">Reference proteome</keyword>
<dbReference type="AlphaFoldDB" id="A0A4Y9YSW8"/>
<sequence length="115" mass="12334">MAYLPRPPKVGNDWTENDLKAYNIHLQMQDAATFFGTPESEFPQTPLASSSEGIEFLHADTARVTATKAVSDANASLLTLLDLASAPSEDSEFARTISSWSSSSGSAMPRAVGWP</sequence>
<dbReference type="Proteomes" id="UP000298327">
    <property type="component" value="Unassembled WGS sequence"/>
</dbReference>
<dbReference type="EMBL" id="SEOQ01000321">
    <property type="protein sequence ID" value="TFY65656.1"/>
    <property type="molecule type" value="Genomic_DNA"/>
</dbReference>
<proteinExistence type="predicted"/>
<reference evidence="1 2" key="1">
    <citation type="submission" date="2019-02" db="EMBL/GenBank/DDBJ databases">
        <title>Genome sequencing of the rare red list fungi Dentipellis fragilis.</title>
        <authorList>
            <person name="Buettner E."/>
            <person name="Kellner H."/>
        </authorList>
    </citation>
    <scope>NUCLEOTIDE SEQUENCE [LARGE SCALE GENOMIC DNA]</scope>
    <source>
        <strain evidence="1 2">DSM 105465</strain>
    </source>
</reference>
<name>A0A4Y9YSW8_9AGAM</name>
<evidence type="ECO:0000313" key="2">
    <source>
        <dbReference type="Proteomes" id="UP000298327"/>
    </source>
</evidence>
<dbReference type="OrthoDB" id="3213671at2759"/>